<dbReference type="Pfam" id="PF00271">
    <property type="entry name" value="Helicase_C"/>
    <property type="match status" value="1"/>
</dbReference>
<evidence type="ECO:0000313" key="3">
    <source>
        <dbReference type="EMBL" id="AMO23915.1"/>
    </source>
</evidence>
<dbReference type="PATRIC" id="fig|94132.3.peg.3036"/>
<dbReference type="PROSITE" id="PS51194">
    <property type="entry name" value="HELICASE_CTER"/>
    <property type="match status" value="1"/>
</dbReference>
<dbReference type="Pfam" id="PF04851">
    <property type="entry name" value="ResIII"/>
    <property type="match status" value="1"/>
</dbReference>
<dbReference type="SUPFAM" id="SSF52540">
    <property type="entry name" value="P-loop containing nucleoside triphosphate hydrolases"/>
    <property type="match status" value="1"/>
</dbReference>
<keyword evidence="4" id="KW-1185">Reference proteome</keyword>
<dbReference type="Gene3D" id="3.40.50.300">
    <property type="entry name" value="P-loop containing nucleotide triphosphate hydrolases"/>
    <property type="match status" value="2"/>
</dbReference>
<reference evidence="3 4" key="1">
    <citation type="journal article" date="2014" name="Int. J. Syst. Evol. Microbiol.">
        <title>Ramlibacter solisilvae sp. nov., isolated from forest soil, and emended description of the genus Ramlibacter.</title>
        <authorList>
            <person name="Lee H.J."/>
            <person name="Lee S.H."/>
            <person name="Lee S.S."/>
            <person name="Lee J.S."/>
            <person name="Kim Y."/>
            <person name="Kim S.C."/>
            <person name="Jeon C.O."/>
        </authorList>
    </citation>
    <scope>NUCLEOTIDE SEQUENCE [LARGE SCALE GENOMIC DNA]</scope>
    <source>
        <strain evidence="3 4">5-10</strain>
    </source>
</reference>
<feature type="domain" description="Helicase ATP-binding" evidence="1">
    <location>
        <begin position="519"/>
        <end position="700"/>
    </location>
</feature>
<evidence type="ECO:0000259" key="2">
    <source>
        <dbReference type="PROSITE" id="PS51194"/>
    </source>
</evidence>
<evidence type="ECO:0000313" key="4">
    <source>
        <dbReference type="Proteomes" id="UP000070433"/>
    </source>
</evidence>
<dbReference type="InterPro" id="IPR006935">
    <property type="entry name" value="Helicase/UvrB_N"/>
</dbReference>
<organism evidence="3 4">
    <name type="scientific">Ramlibacter tataouinensis</name>
    <dbReference type="NCBI Taxonomy" id="94132"/>
    <lineage>
        <taxon>Bacteria</taxon>
        <taxon>Pseudomonadati</taxon>
        <taxon>Pseudomonadota</taxon>
        <taxon>Betaproteobacteria</taxon>
        <taxon>Burkholderiales</taxon>
        <taxon>Comamonadaceae</taxon>
        <taxon>Ramlibacter</taxon>
    </lineage>
</organism>
<dbReference type="InterPro" id="IPR001650">
    <property type="entry name" value="Helicase_C-like"/>
</dbReference>
<dbReference type="InterPro" id="IPR014001">
    <property type="entry name" value="Helicase_ATP-bd"/>
</dbReference>
<dbReference type="InterPro" id="IPR050742">
    <property type="entry name" value="Helicase_Restrict-Modif_Enz"/>
</dbReference>
<dbReference type="Proteomes" id="UP000070433">
    <property type="component" value="Chromosome"/>
</dbReference>
<dbReference type="GO" id="GO:0016787">
    <property type="term" value="F:hydrolase activity"/>
    <property type="evidence" value="ECO:0007669"/>
    <property type="project" value="InterPro"/>
</dbReference>
<dbReference type="GO" id="GO:0005524">
    <property type="term" value="F:ATP binding"/>
    <property type="evidence" value="ECO:0007669"/>
    <property type="project" value="InterPro"/>
</dbReference>
<dbReference type="SMART" id="SM00490">
    <property type="entry name" value="HELICc"/>
    <property type="match status" value="1"/>
</dbReference>
<evidence type="ECO:0008006" key="5">
    <source>
        <dbReference type="Google" id="ProtNLM"/>
    </source>
</evidence>
<dbReference type="GO" id="GO:0003677">
    <property type="term" value="F:DNA binding"/>
    <property type="evidence" value="ECO:0007669"/>
    <property type="project" value="InterPro"/>
</dbReference>
<evidence type="ECO:0000259" key="1">
    <source>
        <dbReference type="PROSITE" id="PS51192"/>
    </source>
</evidence>
<sequence length="915" mass="101807">MLDSEFHAADGVLLEILKISDQPSGEIEGQQIKTVLPTEWLNWCRDEYKKRQQNAALREYLQPLQPKLPAGMQLLQHLQGRANVRLTDLLLRRLSDPALTMVTFGHRTAGKKYPTMELPHPVLHILATYGHVEFGGRIVSLAALLSRRGVSVLAKLECWRAAGPFLLHVTGAVPETRIPEPGELHALWAAAIAELWNELEQSADGTTELWVAAAADGFVPGQFVVHGRVFSISEVFVTSSRDLARHARADDHLTIVVPEGVLKLWLIAGAQDLSATIRPHWTMTSGPDVPVATVFPELAAFLTVEAGQVARCRTVSELLLEVRGTHVPIPCIYWDGEFLFDGEQLRVLSHGARLAAVINEIYQAGWLSITADEAVRRANLERVQQTRNRVAECSSLAEKLVALVGDRRERLLEALGEHASLPAFSQATNLELAEATIAFHGPSVLSALSAALDAEGLDPPRRWSSAEARAFVESIGFPPEFAASPNARRDPEEIVVGPFDLAPLHDFQQEVFEGLQELCGSKSMRRRAVVSLPTGGGKTRVTVEAAVRLVLAPPGHARCVIWIAQTDELCEQAFQAFRQVWRNAGAENTPLRLIRLWGGNPTPFLQELDRPVAVVSSIQTLNTRLATDRLDWLKACALVVMDECHHAITASYTNVLRWLEVMQRSDQIIQQEPVVIGLSATPFRTDDDESARLARRFESRWLPQDQEDLHARLQMQGVLARIVYEPLKSGASLSQEELEKLSRIREPWEGLEFENILEQINQRLGLDKSRNETLLNFVKDCHATAILFFANSVHHAEEMAIRLSLLGIRAAAVSGRTPAAARRYFLERFQSGEIRVLCNQSVLATGFDAPRTDMVLIARQVFSPVRFMQMVGRGLRGEKNGGTAECRLVTVLDNLGRFQDKHPYDFCKRYFEATP</sequence>
<dbReference type="GO" id="GO:0005829">
    <property type="term" value="C:cytosol"/>
    <property type="evidence" value="ECO:0007669"/>
    <property type="project" value="TreeGrafter"/>
</dbReference>
<gene>
    <name evidence="3" type="ORF">UC35_14905</name>
</gene>
<dbReference type="PANTHER" id="PTHR47396:SF1">
    <property type="entry name" value="ATP-DEPENDENT HELICASE IRC3-RELATED"/>
    <property type="match status" value="1"/>
</dbReference>
<name>A0A127JVI3_9BURK</name>
<dbReference type="EMBL" id="CP010951">
    <property type="protein sequence ID" value="AMO23915.1"/>
    <property type="molecule type" value="Genomic_DNA"/>
</dbReference>
<proteinExistence type="predicted"/>
<dbReference type="PANTHER" id="PTHR47396">
    <property type="entry name" value="TYPE I RESTRICTION ENZYME ECOKI R PROTEIN"/>
    <property type="match status" value="1"/>
</dbReference>
<dbReference type="SMART" id="SM00487">
    <property type="entry name" value="DEXDc"/>
    <property type="match status" value="1"/>
</dbReference>
<dbReference type="AlphaFoldDB" id="A0A127JVI3"/>
<feature type="domain" description="Helicase C-terminal" evidence="2">
    <location>
        <begin position="773"/>
        <end position="915"/>
    </location>
</feature>
<accession>A0A127JVI3</accession>
<dbReference type="PROSITE" id="PS51192">
    <property type="entry name" value="HELICASE_ATP_BIND_1"/>
    <property type="match status" value="1"/>
</dbReference>
<dbReference type="InterPro" id="IPR027417">
    <property type="entry name" value="P-loop_NTPase"/>
</dbReference>
<protein>
    <recommendedName>
        <fullName evidence="5">DEAD/DEAH box helicase</fullName>
    </recommendedName>
</protein>